<feature type="domain" description="Phage tail sheath protein-like beta-sandwich" evidence="3">
    <location>
        <begin position="91"/>
        <end position="179"/>
    </location>
</feature>
<dbReference type="EMBL" id="MKQP01000045">
    <property type="protein sequence ID" value="OMD25473.1"/>
    <property type="molecule type" value="Genomic_DNA"/>
</dbReference>
<dbReference type="InterPro" id="IPR054564">
    <property type="entry name" value="Gp18_domIII_N"/>
</dbReference>
<dbReference type="Gene3D" id="3.40.50.11790">
    <property type="match status" value="1"/>
</dbReference>
<evidence type="ECO:0000259" key="2">
    <source>
        <dbReference type="Pfam" id="PF04984"/>
    </source>
</evidence>
<dbReference type="InterPro" id="IPR020287">
    <property type="entry name" value="Tail_sheath_C"/>
</dbReference>
<evidence type="ECO:0000313" key="7">
    <source>
        <dbReference type="Proteomes" id="UP000187465"/>
    </source>
</evidence>
<dbReference type="Gene3D" id="2.60.40.4290">
    <property type="match status" value="1"/>
</dbReference>
<gene>
    <name evidence="6" type="ORF">BJP51_04290</name>
</gene>
<sequence length="438" mass="46810">MAGGTWTTQNKVRPGVYVNVETSGGALGTVGSRGITSLALTLPWGAAKVITPIIAGEDTFKTLGYDITAPELLLVREALKRARTVLLYKLNEGVKATVAVGTLVATARYGGTRGNSLKVVVQTNIDDSSKFDVKTLLDNAVVDTQLVANIAGLIPNDWIVWSGTGTLTANAGAPLIGGANGTVTNADHTAYLSALELYDFQTVALTSTDNALKAVYAAFVRRLRESEGKKVQAALENYPVADFEGVVSVKNGVVLSDGTILTAAQATAWVAGASAAAEMNESLTYSAYDDAVDVAPRYTSTQIEAALKAGEFVFTPSVNRAVIEQDINTFLSYTPKKGKQLQKNRVLRVLDGIANDLKRIFESFYIGKVSNNVDGRALFRKEAVIYLDNLQGIDAIQNFDAQTDITVLPGIDSDAIYVEANIQPVDSIEKVYMKVQVR</sequence>
<protein>
    <submittedName>
        <fullName evidence="6">Phage tail sheath protein</fullName>
    </submittedName>
</protein>
<dbReference type="InterPro" id="IPR035326">
    <property type="entry name" value="Beta_sandwich_Seath"/>
</dbReference>
<dbReference type="Pfam" id="PF17481">
    <property type="entry name" value="Phage_sheath_domII"/>
    <property type="match status" value="1"/>
</dbReference>
<dbReference type="Pfam" id="PF04984">
    <property type="entry name" value="Phage_sheath_1"/>
    <property type="match status" value="1"/>
</dbReference>
<feature type="domain" description="Tail sheath protein C-terminal" evidence="4">
    <location>
        <begin position="337"/>
        <end position="438"/>
    </location>
</feature>
<feature type="domain" description="Tail sheath protein subtilisin-like" evidence="2">
    <location>
        <begin position="181"/>
        <end position="329"/>
    </location>
</feature>
<dbReference type="Gene3D" id="3.30.360.90">
    <property type="match status" value="1"/>
</dbReference>
<dbReference type="RefSeq" id="WP_036684226.1">
    <property type="nucleotide sequence ID" value="NZ_MKQP01000045.1"/>
</dbReference>
<dbReference type="Pfam" id="PF17482">
    <property type="entry name" value="Phage_sheath_1C"/>
    <property type="match status" value="1"/>
</dbReference>
<evidence type="ECO:0000259" key="5">
    <source>
        <dbReference type="Pfam" id="PF22671"/>
    </source>
</evidence>
<evidence type="ECO:0000313" key="6">
    <source>
        <dbReference type="EMBL" id="OMD25473.1"/>
    </source>
</evidence>
<dbReference type="AlphaFoldDB" id="A0A1R0X052"/>
<proteinExistence type="inferred from homology"/>
<dbReference type="InterPro" id="IPR035089">
    <property type="entry name" value="Phage_sheath_subtilisin"/>
</dbReference>
<name>A0A1R0X052_9BACL</name>
<accession>A0A1R0X052</accession>
<dbReference type="Pfam" id="PF22671">
    <property type="entry name" value="Gp18_domIII_N"/>
    <property type="match status" value="1"/>
</dbReference>
<comment type="caution">
    <text evidence="6">The sequence shown here is derived from an EMBL/GenBank/DDBJ whole genome shotgun (WGS) entry which is preliminary data.</text>
</comment>
<feature type="domain" description="Tail sheath protein Gp18-like" evidence="5">
    <location>
        <begin position="33"/>
        <end position="90"/>
    </location>
</feature>
<dbReference type="Gene3D" id="3.30.1490.360">
    <property type="match status" value="1"/>
</dbReference>
<evidence type="ECO:0000259" key="4">
    <source>
        <dbReference type="Pfam" id="PF17482"/>
    </source>
</evidence>
<evidence type="ECO:0000259" key="3">
    <source>
        <dbReference type="Pfam" id="PF17481"/>
    </source>
</evidence>
<reference evidence="6 7" key="1">
    <citation type="submission" date="2016-10" db="EMBL/GenBank/DDBJ databases">
        <title>Paenibacillus species isolates.</title>
        <authorList>
            <person name="Beno S.M."/>
        </authorList>
    </citation>
    <scope>NUCLEOTIDE SEQUENCE [LARGE SCALE GENOMIC DNA]</scope>
    <source>
        <strain evidence="6 7">FSL H7-0604</strain>
    </source>
</reference>
<evidence type="ECO:0000256" key="1">
    <source>
        <dbReference type="ARBA" id="ARBA00008005"/>
    </source>
</evidence>
<dbReference type="Proteomes" id="UP000187465">
    <property type="component" value="Unassembled WGS sequence"/>
</dbReference>
<organism evidence="6 7">
    <name type="scientific">Paenibacillus odorifer</name>
    <dbReference type="NCBI Taxonomy" id="189426"/>
    <lineage>
        <taxon>Bacteria</taxon>
        <taxon>Bacillati</taxon>
        <taxon>Bacillota</taxon>
        <taxon>Bacilli</taxon>
        <taxon>Bacillales</taxon>
        <taxon>Paenibacillaceae</taxon>
        <taxon>Paenibacillus</taxon>
    </lineage>
</organism>
<comment type="similarity">
    <text evidence="1">Belongs to the myoviridae tail sheath protein family.</text>
</comment>
<dbReference type="Gene3D" id="3.30.1370.220">
    <property type="match status" value="1"/>
</dbReference>